<keyword evidence="10" id="KW-1185">Reference proteome</keyword>
<feature type="domain" description="ABC transmembrane type-1" evidence="8">
    <location>
        <begin position="333"/>
        <end position="516"/>
    </location>
</feature>
<keyword evidence="3" id="KW-1003">Cell membrane</keyword>
<dbReference type="InterPro" id="IPR005769">
    <property type="entry name" value="PhnE/PtxC"/>
</dbReference>
<evidence type="ECO:0000256" key="7">
    <source>
        <dbReference type="RuleBase" id="RU363032"/>
    </source>
</evidence>
<dbReference type="GO" id="GO:0005886">
    <property type="term" value="C:plasma membrane"/>
    <property type="evidence" value="ECO:0007669"/>
    <property type="project" value="UniProtKB-SubCell"/>
</dbReference>
<evidence type="ECO:0000256" key="2">
    <source>
        <dbReference type="ARBA" id="ARBA00022448"/>
    </source>
</evidence>
<feature type="transmembrane region" description="Helical" evidence="7">
    <location>
        <begin position="61"/>
        <end position="82"/>
    </location>
</feature>
<comment type="similarity">
    <text evidence="7">Belongs to the binding-protein-dependent transport system permease family.</text>
</comment>
<evidence type="ECO:0000256" key="1">
    <source>
        <dbReference type="ARBA" id="ARBA00004651"/>
    </source>
</evidence>
<feature type="transmembrane region" description="Helical" evidence="7">
    <location>
        <begin position="329"/>
        <end position="356"/>
    </location>
</feature>
<comment type="subcellular location">
    <subcellularLocation>
        <location evidence="1 7">Cell membrane</location>
        <topology evidence="1 7">Multi-pass membrane protein</topology>
    </subcellularLocation>
</comment>
<dbReference type="AlphaFoldDB" id="A0A937RIR0"/>
<organism evidence="9 10">
    <name type="scientific">Frankia nepalensis</name>
    <dbReference type="NCBI Taxonomy" id="1836974"/>
    <lineage>
        <taxon>Bacteria</taxon>
        <taxon>Bacillati</taxon>
        <taxon>Actinomycetota</taxon>
        <taxon>Actinomycetes</taxon>
        <taxon>Frankiales</taxon>
        <taxon>Frankiaceae</taxon>
        <taxon>Frankia</taxon>
    </lineage>
</organism>
<dbReference type="CDD" id="cd06261">
    <property type="entry name" value="TM_PBP2"/>
    <property type="match status" value="2"/>
</dbReference>
<feature type="transmembrane region" description="Helical" evidence="7">
    <location>
        <begin position="494"/>
        <end position="512"/>
    </location>
</feature>
<proteinExistence type="inferred from homology"/>
<feature type="transmembrane region" description="Helical" evidence="7">
    <location>
        <begin position="440"/>
        <end position="462"/>
    </location>
</feature>
<dbReference type="InterPro" id="IPR035906">
    <property type="entry name" value="MetI-like_sf"/>
</dbReference>
<keyword evidence="4 7" id="KW-0812">Transmembrane</keyword>
<dbReference type="Pfam" id="PF00528">
    <property type="entry name" value="BPD_transp_1"/>
    <property type="match status" value="2"/>
</dbReference>
<dbReference type="PANTHER" id="PTHR30043">
    <property type="entry name" value="PHOSPHONATES TRANSPORT SYSTEM PERMEASE PROTEIN"/>
    <property type="match status" value="1"/>
</dbReference>
<accession>A0A937RIR0</accession>
<sequence>MQLTLTALFGVVAVVLSVWRLDLEPAELTDAFGDLGRLLKRMWPPVFDDPGRIAELALETLLIALIGTVFAAVLSAPLALLAARNTAPNRAVQAVARGIITFCRAVPDLVFAVLFVRAMGIGVLPGIMALAVHSVGMLGKLFADAIEESSPDPREAVRSTGAGPLRELVSGVLPQVVPSWIATFIYRIDINLRTSVVLGYVGAGGIGFALKDSLSGLVYDKALGLVTAILVIIIAMELLSVVLRRVLLSPPRGDRTGRTAPRDPVKVSAPWTNERITRAVSSTLLAATFVYGFVLLKVDLRELLTSIGDIFQVGTRLIPPNFTLAGWKLFGAVVETVAIGVVATAVGFVLSIPFGLLSARTVSPNRVVYAVARTLIVVIRAIPELILAVVFVVAFGLGPLAGACALAIASIGFLGKLVADAAEEIDLGPVEAVRAVGGGWWAQLFSAVLPQLVPALIGNTLYMLDVNIRHSTILGIVGAGGVGFLLFESIRTVNYEFAGGIILIVFVIVFAVERLSGWIRSKVI</sequence>
<dbReference type="PANTHER" id="PTHR30043:SF1">
    <property type="entry name" value="ABC TRANSPORT SYSTEM PERMEASE PROTEIN P69"/>
    <property type="match status" value="1"/>
</dbReference>
<feature type="transmembrane region" description="Helical" evidence="7">
    <location>
        <begin position="276"/>
        <end position="296"/>
    </location>
</feature>
<evidence type="ECO:0000256" key="6">
    <source>
        <dbReference type="ARBA" id="ARBA00023136"/>
    </source>
</evidence>
<dbReference type="Gene3D" id="1.10.3720.10">
    <property type="entry name" value="MetI-like"/>
    <property type="match status" value="2"/>
</dbReference>
<dbReference type="GO" id="GO:0015416">
    <property type="term" value="F:ABC-type phosphonate transporter activity"/>
    <property type="evidence" value="ECO:0007669"/>
    <property type="project" value="InterPro"/>
</dbReference>
<feature type="domain" description="ABC transmembrane type-1" evidence="8">
    <location>
        <begin position="57"/>
        <end position="244"/>
    </location>
</feature>
<dbReference type="Proteomes" id="UP000604475">
    <property type="component" value="Unassembled WGS sequence"/>
</dbReference>
<dbReference type="EMBL" id="JAEACQ010000363">
    <property type="protein sequence ID" value="MBL7633003.1"/>
    <property type="molecule type" value="Genomic_DNA"/>
</dbReference>
<reference evidence="9" key="1">
    <citation type="submission" date="2020-12" db="EMBL/GenBank/DDBJ databases">
        <title>Genomic characterization of non-nitrogen-fixing Frankia strains.</title>
        <authorList>
            <person name="Carlos-Shanley C."/>
            <person name="Guerra T."/>
            <person name="Hahn D."/>
        </authorList>
    </citation>
    <scope>NUCLEOTIDE SEQUENCE</scope>
    <source>
        <strain evidence="9">CN6</strain>
    </source>
</reference>
<evidence type="ECO:0000313" key="10">
    <source>
        <dbReference type="Proteomes" id="UP000604475"/>
    </source>
</evidence>
<evidence type="ECO:0000313" key="9">
    <source>
        <dbReference type="EMBL" id="MBL7633003.1"/>
    </source>
</evidence>
<gene>
    <name evidence="9" type="primary">phnE</name>
    <name evidence="9" type="ORF">I7412_38795</name>
</gene>
<evidence type="ECO:0000256" key="4">
    <source>
        <dbReference type="ARBA" id="ARBA00022692"/>
    </source>
</evidence>
<evidence type="ECO:0000256" key="3">
    <source>
        <dbReference type="ARBA" id="ARBA00022475"/>
    </source>
</evidence>
<keyword evidence="6 7" id="KW-0472">Membrane</keyword>
<dbReference type="SUPFAM" id="SSF161098">
    <property type="entry name" value="MetI-like"/>
    <property type="match status" value="2"/>
</dbReference>
<feature type="transmembrane region" description="Helical" evidence="7">
    <location>
        <begin position="468"/>
        <end position="487"/>
    </location>
</feature>
<evidence type="ECO:0000259" key="8">
    <source>
        <dbReference type="PROSITE" id="PS50928"/>
    </source>
</evidence>
<dbReference type="PROSITE" id="PS50928">
    <property type="entry name" value="ABC_TM1"/>
    <property type="match status" value="2"/>
</dbReference>
<dbReference type="InterPro" id="IPR000515">
    <property type="entry name" value="MetI-like"/>
</dbReference>
<keyword evidence="5 7" id="KW-1133">Transmembrane helix</keyword>
<protein>
    <submittedName>
        <fullName evidence="9">Phosphonate ABC transporter, permease protein PhnE</fullName>
    </submittedName>
</protein>
<dbReference type="NCBIfam" id="TIGR01097">
    <property type="entry name" value="PhnE"/>
    <property type="match status" value="2"/>
</dbReference>
<feature type="transmembrane region" description="Helical" evidence="7">
    <location>
        <begin position="222"/>
        <end position="243"/>
    </location>
</feature>
<comment type="caution">
    <text evidence="9">The sequence shown here is derived from an EMBL/GenBank/DDBJ whole genome shotgun (WGS) entry which is preliminary data.</text>
</comment>
<keyword evidence="2 7" id="KW-0813">Transport</keyword>
<evidence type="ECO:0000256" key="5">
    <source>
        <dbReference type="ARBA" id="ARBA00022989"/>
    </source>
</evidence>
<name>A0A937RIR0_9ACTN</name>